<feature type="chain" id="PRO_5032284278" description="DUF7722 domain-containing protein" evidence="1">
    <location>
        <begin position="18"/>
        <end position="114"/>
    </location>
</feature>
<dbReference type="AlphaFoldDB" id="A0A833QS57"/>
<dbReference type="PANTHER" id="PTHR33513">
    <property type="entry name" value="OS06G0523300 PROTEIN"/>
    <property type="match status" value="1"/>
</dbReference>
<dbReference type="Proteomes" id="UP000623129">
    <property type="component" value="Unassembled WGS sequence"/>
</dbReference>
<evidence type="ECO:0000313" key="4">
    <source>
        <dbReference type="Proteomes" id="UP000623129"/>
    </source>
</evidence>
<evidence type="ECO:0000313" key="3">
    <source>
        <dbReference type="EMBL" id="KAF3326752.1"/>
    </source>
</evidence>
<comment type="caution">
    <text evidence="3">The sequence shown here is derived from an EMBL/GenBank/DDBJ whole genome shotgun (WGS) entry which is preliminary data.</text>
</comment>
<evidence type="ECO:0000259" key="2">
    <source>
        <dbReference type="Pfam" id="PF24847"/>
    </source>
</evidence>
<dbReference type="InterPro" id="IPR056139">
    <property type="entry name" value="DUF7722"/>
</dbReference>
<gene>
    <name evidence="3" type="ORF">FCM35_KLT08382</name>
</gene>
<dbReference type="Pfam" id="PF24847">
    <property type="entry name" value="DUF7722"/>
    <property type="match status" value="1"/>
</dbReference>
<dbReference type="EMBL" id="SWLB01000018">
    <property type="protein sequence ID" value="KAF3326752.1"/>
    <property type="molecule type" value="Genomic_DNA"/>
</dbReference>
<feature type="signal peptide" evidence="1">
    <location>
        <begin position="1"/>
        <end position="17"/>
    </location>
</feature>
<protein>
    <recommendedName>
        <fullName evidence="2">DUF7722 domain-containing protein</fullName>
    </recommendedName>
</protein>
<keyword evidence="1" id="KW-0732">Signal</keyword>
<dbReference type="OrthoDB" id="1932905at2759"/>
<reference evidence="3" key="1">
    <citation type="submission" date="2020-01" db="EMBL/GenBank/DDBJ databases">
        <title>Genome sequence of Kobresia littledalei, the first chromosome-level genome in the family Cyperaceae.</title>
        <authorList>
            <person name="Qu G."/>
        </authorList>
    </citation>
    <scope>NUCLEOTIDE SEQUENCE</scope>
    <source>
        <strain evidence="3">C.B.Clarke</strain>
        <tissue evidence="3">Leaf</tissue>
    </source>
</reference>
<organism evidence="3 4">
    <name type="scientific">Carex littledalei</name>
    <dbReference type="NCBI Taxonomy" id="544730"/>
    <lineage>
        <taxon>Eukaryota</taxon>
        <taxon>Viridiplantae</taxon>
        <taxon>Streptophyta</taxon>
        <taxon>Embryophyta</taxon>
        <taxon>Tracheophyta</taxon>
        <taxon>Spermatophyta</taxon>
        <taxon>Magnoliopsida</taxon>
        <taxon>Liliopsida</taxon>
        <taxon>Poales</taxon>
        <taxon>Cyperaceae</taxon>
        <taxon>Cyperoideae</taxon>
        <taxon>Cariceae</taxon>
        <taxon>Carex</taxon>
        <taxon>Carex subgen. Euthyceras</taxon>
    </lineage>
</organism>
<sequence>MALGWFLQAMLSQIVDPISDNTSKDQKPRNFNQAANCSKTERADFVVIPKKNMNSSHEGFQMPLHYPRYKKEDYDMMEEWRIDQLLREYGLVVNGSLEEKRDFAMGAFLWPDQM</sequence>
<keyword evidence="4" id="KW-1185">Reference proteome</keyword>
<evidence type="ECO:0000256" key="1">
    <source>
        <dbReference type="SAM" id="SignalP"/>
    </source>
</evidence>
<feature type="domain" description="DUF7722" evidence="2">
    <location>
        <begin position="66"/>
        <end position="111"/>
    </location>
</feature>
<accession>A0A833QS57</accession>
<proteinExistence type="predicted"/>
<name>A0A833QS57_9POAL</name>